<dbReference type="InterPro" id="IPR020464">
    <property type="entry name" value="LanC-like_prot_euk"/>
</dbReference>
<evidence type="ECO:0000313" key="4">
    <source>
        <dbReference type="Proteomes" id="UP001152320"/>
    </source>
</evidence>
<proteinExistence type="inferred from homology"/>
<feature type="binding site" evidence="2">
    <location>
        <position position="359"/>
    </location>
    <ligand>
        <name>Zn(2+)</name>
        <dbReference type="ChEBI" id="CHEBI:29105"/>
    </ligand>
</feature>
<dbReference type="SMART" id="SM01260">
    <property type="entry name" value="LANC_like"/>
    <property type="match status" value="1"/>
</dbReference>
<dbReference type="Pfam" id="PF05147">
    <property type="entry name" value="LANC_like"/>
    <property type="match status" value="1"/>
</dbReference>
<evidence type="ECO:0000256" key="1">
    <source>
        <dbReference type="ARBA" id="ARBA00007179"/>
    </source>
</evidence>
<accession>A0A9Q0YTP2</accession>
<evidence type="ECO:0000313" key="3">
    <source>
        <dbReference type="EMBL" id="KAJ8026847.1"/>
    </source>
</evidence>
<evidence type="ECO:0000256" key="2">
    <source>
        <dbReference type="PIRSR" id="PIRSR607822-1"/>
    </source>
</evidence>
<gene>
    <name evidence="3" type="ORF">HOLleu_31798</name>
</gene>
<dbReference type="PANTHER" id="PTHR12736:SF7">
    <property type="entry name" value="LANC-LIKE PROTEIN 3"/>
    <property type="match status" value="1"/>
</dbReference>
<dbReference type="InterPro" id="IPR012341">
    <property type="entry name" value="6hp_glycosidase-like_sf"/>
</dbReference>
<dbReference type="EMBL" id="JAIZAY010000016">
    <property type="protein sequence ID" value="KAJ8026847.1"/>
    <property type="molecule type" value="Genomic_DNA"/>
</dbReference>
<dbReference type="GO" id="GO:0046872">
    <property type="term" value="F:metal ion binding"/>
    <property type="evidence" value="ECO:0007669"/>
    <property type="project" value="UniProtKB-KW"/>
</dbReference>
<dbReference type="SUPFAM" id="SSF158745">
    <property type="entry name" value="LanC-like"/>
    <property type="match status" value="1"/>
</dbReference>
<name>A0A9Q0YTP2_HOLLE</name>
<dbReference type="GO" id="GO:0031179">
    <property type="term" value="P:peptide modification"/>
    <property type="evidence" value="ECO:0007669"/>
    <property type="project" value="InterPro"/>
</dbReference>
<organism evidence="3 4">
    <name type="scientific">Holothuria leucospilota</name>
    <name type="common">Black long sea cucumber</name>
    <name type="synonym">Mertensiothuria leucospilota</name>
    <dbReference type="NCBI Taxonomy" id="206669"/>
    <lineage>
        <taxon>Eukaryota</taxon>
        <taxon>Metazoa</taxon>
        <taxon>Echinodermata</taxon>
        <taxon>Eleutherozoa</taxon>
        <taxon>Echinozoa</taxon>
        <taxon>Holothuroidea</taxon>
        <taxon>Aspidochirotacea</taxon>
        <taxon>Aspidochirotida</taxon>
        <taxon>Holothuriidae</taxon>
        <taxon>Holothuria</taxon>
    </lineage>
</organism>
<protein>
    <submittedName>
        <fullName evidence="3">LanC-like protein 3</fullName>
    </submittedName>
</protein>
<dbReference type="OrthoDB" id="10257263at2759"/>
<feature type="binding site" evidence="2">
    <location>
        <position position="358"/>
    </location>
    <ligand>
        <name>Zn(2+)</name>
        <dbReference type="ChEBI" id="CHEBI:29105"/>
    </ligand>
</feature>
<dbReference type="CDD" id="cd04794">
    <property type="entry name" value="euk_LANCL"/>
    <property type="match status" value="1"/>
</dbReference>
<dbReference type="GO" id="GO:0005975">
    <property type="term" value="P:carbohydrate metabolic process"/>
    <property type="evidence" value="ECO:0007669"/>
    <property type="project" value="InterPro"/>
</dbReference>
<keyword evidence="2" id="KW-0479">Metal-binding</keyword>
<dbReference type="Gene3D" id="1.50.10.10">
    <property type="match status" value="1"/>
</dbReference>
<reference evidence="3" key="1">
    <citation type="submission" date="2021-10" db="EMBL/GenBank/DDBJ databases">
        <title>Tropical sea cucumber genome reveals ecological adaptation and Cuvierian tubules defense mechanism.</title>
        <authorList>
            <person name="Chen T."/>
        </authorList>
    </citation>
    <scope>NUCLEOTIDE SEQUENCE</scope>
    <source>
        <strain evidence="3">Nanhai2018</strain>
        <tissue evidence="3">Muscle</tissue>
    </source>
</reference>
<comment type="similarity">
    <text evidence="1">Belongs to the LanC-like protein family.</text>
</comment>
<feature type="binding site" evidence="2">
    <location>
        <position position="312"/>
    </location>
    <ligand>
        <name>Zn(2+)</name>
        <dbReference type="ChEBI" id="CHEBI:29105"/>
    </ligand>
</feature>
<sequence>MFNQKIFHNWLAYLKRTFTMARNRGQRYFENKFTDYVEGQNVEIPREAIRELVTGITKDIVRRFTVNHHSCDGGLYVGVAGVAYSMVRLLQSPYQFDIDRNEVCNFTRRCVEVSLDYEERFQSKEVRPGLLLGTGGVLITAAMFYNQLHERREEIEKLLQRYASFAEICTEHGNPDYLRCGSDEILIGRAGYLCGLHTLRTKLKEEILKADKVNRICKTMIDVGRQTARHLHSEPPLMYQYHNTQYLGAAHGLSGILYSLLLFPGFLEMDREAEKEIKDSVDYFILMQQKRGDGNFATVADEALSPGLVHWCHGAPGVVYLLAKAYTFWNEEKYLAACVTCADLCWKYGLLRKGPGICHGVAGNGYVFLLLYRLTNQPKYLYRAIKFAEFLQTEEFRSEARVPDSPYSLYEGWAGTLCYLLDLLEPDKAEFPFNGVL</sequence>
<keyword evidence="2" id="KW-0862">Zinc</keyword>
<dbReference type="PANTHER" id="PTHR12736">
    <property type="entry name" value="LANC-LIKE PROTEIN"/>
    <property type="match status" value="1"/>
</dbReference>
<dbReference type="PRINTS" id="PR01951">
    <property type="entry name" value="LANCEUKARYTE"/>
</dbReference>
<dbReference type="AlphaFoldDB" id="A0A9Q0YTP2"/>
<dbReference type="GO" id="GO:0005886">
    <property type="term" value="C:plasma membrane"/>
    <property type="evidence" value="ECO:0007669"/>
    <property type="project" value="TreeGrafter"/>
</dbReference>
<comment type="caution">
    <text evidence="3">The sequence shown here is derived from an EMBL/GenBank/DDBJ whole genome shotgun (WGS) entry which is preliminary data.</text>
</comment>
<dbReference type="InterPro" id="IPR007822">
    <property type="entry name" value="LANC-like"/>
</dbReference>
<dbReference type="FunFam" id="1.50.10.10:FF:000012">
    <property type="entry name" value="LanC-like protein 3"/>
    <property type="match status" value="1"/>
</dbReference>
<dbReference type="PRINTS" id="PR01950">
    <property type="entry name" value="LANCSUPER"/>
</dbReference>
<dbReference type="Proteomes" id="UP001152320">
    <property type="component" value="Chromosome 16"/>
</dbReference>
<keyword evidence="4" id="KW-1185">Reference proteome</keyword>